<evidence type="ECO:0000313" key="2">
    <source>
        <dbReference type="Proteomes" id="UP000580856"/>
    </source>
</evidence>
<organism evidence="1 2">
    <name type="scientific">Desulfobaculum xiamenense</name>
    <dbReference type="NCBI Taxonomy" id="995050"/>
    <lineage>
        <taxon>Bacteria</taxon>
        <taxon>Pseudomonadati</taxon>
        <taxon>Thermodesulfobacteriota</taxon>
        <taxon>Desulfovibrionia</taxon>
        <taxon>Desulfovibrionales</taxon>
        <taxon>Desulfovibrionaceae</taxon>
        <taxon>Desulfobaculum</taxon>
    </lineage>
</organism>
<keyword evidence="2" id="KW-1185">Reference proteome</keyword>
<dbReference type="RefSeq" id="WP_342448584.1">
    <property type="nucleotide sequence ID" value="NZ_JAATJA010000001.1"/>
</dbReference>
<evidence type="ECO:0000313" key="1">
    <source>
        <dbReference type="EMBL" id="NJB67631.1"/>
    </source>
</evidence>
<dbReference type="SUPFAM" id="SSF48452">
    <property type="entry name" value="TPR-like"/>
    <property type="match status" value="1"/>
</dbReference>
<dbReference type="Pfam" id="PF14559">
    <property type="entry name" value="TPR_19"/>
    <property type="match status" value="1"/>
</dbReference>
<dbReference type="AlphaFoldDB" id="A0A846QHE1"/>
<dbReference type="EMBL" id="JAATJA010000001">
    <property type="protein sequence ID" value="NJB67631.1"/>
    <property type="molecule type" value="Genomic_DNA"/>
</dbReference>
<dbReference type="Gene3D" id="1.25.40.10">
    <property type="entry name" value="Tetratricopeptide repeat domain"/>
    <property type="match status" value="1"/>
</dbReference>
<sequence>MAASRDNSGLSRRDFMFGGLRKLRERTSTVLDEKTDDAPEANGDITPQDAMLGRDAFVSGNAAYARSDYETAIPEYRECLRILPRHSEARQRLGYCLYRAGQHLQAKIEFERVLRERGGRDNFSSLYLGLTLAQMGKRDKAAEAWRGYFNPEEVRIMRELNVQTALIESSEDYPLEDAVECVEEAIAARKEELLAGEG</sequence>
<name>A0A846QHE1_9BACT</name>
<dbReference type="Proteomes" id="UP000580856">
    <property type="component" value="Unassembled WGS sequence"/>
</dbReference>
<protein>
    <submittedName>
        <fullName evidence="1">Tetratricopeptide (TPR) repeat protein</fullName>
    </submittedName>
</protein>
<comment type="caution">
    <text evidence="1">The sequence shown here is derived from an EMBL/GenBank/DDBJ whole genome shotgun (WGS) entry which is preliminary data.</text>
</comment>
<gene>
    <name evidence="1" type="ORF">GGQ74_001271</name>
</gene>
<proteinExistence type="predicted"/>
<dbReference type="InterPro" id="IPR011990">
    <property type="entry name" value="TPR-like_helical_dom_sf"/>
</dbReference>
<accession>A0A846QHE1</accession>
<reference evidence="1 2" key="1">
    <citation type="submission" date="2020-03" db="EMBL/GenBank/DDBJ databases">
        <title>Genomic Encyclopedia of Type Strains, Phase IV (KMG-IV): sequencing the most valuable type-strain genomes for metagenomic binning, comparative biology and taxonomic classification.</title>
        <authorList>
            <person name="Goeker M."/>
        </authorList>
    </citation>
    <scope>NUCLEOTIDE SEQUENCE [LARGE SCALE GENOMIC DNA]</scope>
    <source>
        <strain evidence="1 2">DSM 24233</strain>
    </source>
</reference>